<gene>
    <name evidence="1" type="ORF">EJ08DRAFT_657559</name>
</gene>
<dbReference type="EMBL" id="MU007017">
    <property type="protein sequence ID" value="KAF2434351.1"/>
    <property type="molecule type" value="Genomic_DNA"/>
</dbReference>
<dbReference type="Proteomes" id="UP000800235">
    <property type="component" value="Unassembled WGS sequence"/>
</dbReference>
<sequence>MASTTPNGSNYTNVRAISPAAEQWSLTTAIKNARRQIRGDPLYMDRCVQQVVDDWKNSMRAKLPEGAELPWKPAELHAFTKSAWATACKAAYDNDQEFKRQKKEAAKERVRQAKLDKEGRTPLVGGWEEVEAQPVACSDPSPEDREIYEVVNELPSAENGKPVSTPTSMVAKAYRYFRR</sequence>
<name>A0A9P4P0A1_9PEZI</name>
<protein>
    <submittedName>
        <fullName evidence="1">Uncharacterized protein</fullName>
    </submittedName>
</protein>
<evidence type="ECO:0000313" key="2">
    <source>
        <dbReference type="Proteomes" id="UP000800235"/>
    </source>
</evidence>
<organism evidence="1 2">
    <name type="scientific">Tothia fuscella</name>
    <dbReference type="NCBI Taxonomy" id="1048955"/>
    <lineage>
        <taxon>Eukaryota</taxon>
        <taxon>Fungi</taxon>
        <taxon>Dikarya</taxon>
        <taxon>Ascomycota</taxon>
        <taxon>Pezizomycotina</taxon>
        <taxon>Dothideomycetes</taxon>
        <taxon>Pleosporomycetidae</taxon>
        <taxon>Venturiales</taxon>
        <taxon>Cylindrosympodiaceae</taxon>
        <taxon>Tothia</taxon>
    </lineage>
</organism>
<reference evidence="1" key="1">
    <citation type="journal article" date="2020" name="Stud. Mycol.">
        <title>101 Dothideomycetes genomes: a test case for predicting lifestyles and emergence of pathogens.</title>
        <authorList>
            <person name="Haridas S."/>
            <person name="Albert R."/>
            <person name="Binder M."/>
            <person name="Bloem J."/>
            <person name="Labutti K."/>
            <person name="Salamov A."/>
            <person name="Andreopoulos B."/>
            <person name="Baker S."/>
            <person name="Barry K."/>
            <person name="Bills G."/>
            <person name="Bluhm B."/>
            <person name="Cannon C."/>
            <person name="Castanera R."/>
            <person name="Culley D."/>
            <person name="Daum C."/>
            <person name="Ezra D."/>
            <person name="Gonzalez J."/>
            <person name="Henrissat B."/>
            <person name="Kuo A."/>
            <person name="Liang C."/>
            <person name="Lipzen A."/>
            <person name="Lutzoni F."/>
            <person name="Magnuson J."/>
            <person name="Mondo S."/>
            <person name="Nolan M."/>
            <person name="Ohm R."/>
            <person name="Pangilinan J."/>
            <person name="Park H.-J."/>
            <person name="Ramirez L."/>
            <person name="Alfaro M."/>
            <person name="Sun H."/>
            <person name="Tritt A."/>
            <person name="Yoshinaga Y."/>
            <person name="Zwiers L.-H."/>
            <person name="Turgeon B."/>
            <person name="Goodwin S."/>
            <person name="Spatafora J."/>
            <person name="Crous P."/>
            <person name="Grigoriev I."/>
        </authorList>
    </citation>
    <scope>NUCLEOTIDE SEQUENCE</scope>
    <source>
        <strain evidence="1">CBS 130266</strain>
    </source>
</reference>
<evidence type="ECO:0000313" key="1">
    <source>
        <dbReference type="EMBL" id="KAF2434351.1"/>
    </source>
</evidence>
<dbReference type="AlphaFoldDB" id="A0A9P4P0A1"/>
<accession>A0A9P4P0A1</accession>
<comment type="caution">
    <text evidence="1">The sequence shown here is derived from an EMBL/GenBank/DDBJ whole genome shotgun (WGS) entry which is preliminary data.</text>
</comment>
<proteinExistence type="predicted"/>
<keyword evidence="2" id="KW-1185">Reference proteome</keyword>